<comment type="caution">
    <text evidence="2">The sequence shown here is derived from an EMBL/GenBank/DDBJ whole genome shotgun (WGS) entry which is preliminary data.</text>
</comment>
<feature type="domain" description="Transposase (putative) YhgA-like" evidence="1">
    <location>
        <begin position="44"/>
        <end position="100"/>
    </location>
</feature>
<dbReference type="PANTHER" id="PTHR34613">
    <property type="entry name" value="SLL0800 PROTEIN"/>
    <property type="match status" value="1"/>
</dbReference>
<dbReference type="Pfam" id="PF04754">
    <property type="entry name" value="Transposase_31"/>
    <property type="match status" value="1"/>
</dbReference>
<name>A0A4Y7RAH5_9FIRM</name>
<evidence type="ECO:0000313" key="3">
    <source>
        <dbReference type="Proteomes" id="UP000298324"/>
    </source>
</evidence>
<dbReference type="AlphaFoldDB" id="A0A4Y7RAH5"/>
<sequence length="299" mass="34743">MAEYDHLIKAITQRYTQHIAALVRGMEVMVEHVIELDKEAVSIQRMSDALFKVNEDGYEYLMLVEFQTRPDREMSMRMMEYTAIHHRRYGKPVYPVVVNLTGRGIKERYSFDCLDLTVMSFKYHQVNLRELSGTEYLYRGLIGLIPFVPLMKHRELPEKVLEKCAQRLESEVPDEEERSTMYLALGVMASLKFPKNLILRVLEVSRMENSPLFDGIREEWEARGIEKGRIEGERRGEIRGELRGRLDLLFDLIETKFGAVPDSLREQLIALKEPDAIKEVVRKAVSSGTIEEFIATLKQ</sequence>
<organism evidence="2 3">
    <name type="scientific">Pelotomaculum schinkii</name>
    <dbReference type="NCBI Taxonomy" id="78350"/>
    <lineage>
        <taxon>Bacteria</taxon>
        <taxon>Bacillati</taxon>
        <taxon>Bacillota</taxon>
        <taxon>Clostridia</taxon>
        <taxon>Eubacteriales</taxon>
        <taxon>Desulfotomaculaceae</taxon>
        <taxon>Pelotomaculum</taxon>
    </lineage>
</organism>
<dbReference type="EMBL" id="QFGA01000002">
    <property type="protein sequence ID" value="TEB05673.1"/>
    <property type="molecule type" value="Genomic_DNA"/>
</dbReference>
<evidence type="ECO:0000313" key="2">
    <source>
        <dbReference type="EMBL" id="TEB05673.1"/>
    </source>
</evidence>
<reference evidence="2 3" key="1">
    <citation type="journal article" date="2018" name="Environ. Microbiol.">
        <title>Novel energy conservation strategies and behaviour of Pelotomaculum schinkii driving syntrophic propionate catabolism.</title>
        <authorList>
            <person name="Hidalgo-Ahumada C.A.P."/>
            <person name="Nobu M.K."/>
            <person name="Narihiro T."/>
            <person name="Tamaki H."/>
            <person name="Liu W.T."/>
            <person name="Kamagata Y."/>
            <person name="Stams A.J.M."/>
            <person name="Imachi H."/>
            <person name="Sousa D.Z."/>
        </authorList>
    </citation>
    <scope>NUCLEOTIDE SEQUENCE [LARGE SCALE GENOMIC DNA]</scope>
    <source>
        <strain evidence="2 3">HH</strain>
    </source>
</reference>
<dbReference type="PANTHER" id="PTHR34613:SF1">
    <property type="entry name" value="SLL6017 PROTEIN"/>
    <property type="match status" value="1"/>
</dbReference>
<evidence type="ECO:0000259" key="1">
    <source>
        <dbReference type="Pfam" id="PF04754"/>
    </source>
</evidence>
<protein>
    <submittedName>
        <fullName evidence="2">Putative transposase, YhgA-like</fullName>
    </submittedName>
</protein>
<proteinExistence type="predicted"/>
<dbReference type="InterPro" id="IPR006842">
    <property type="entry name" value="Transposase_31"/>
</dbReference>
<keyword evidence="3" id="KW-1185">Reference proteome</keyword>
<dbReference type="RefSeq" id="WP_190258432.1">
    <property type="nucleotide sequence ID" value="NZ_QFGA01000002.1"/>
</dbReference>
<gene>
    <name evidence="2" type="ORF">Psch_02714</name>
</gene>
<accession>A0A4Y7RAH5</accession>
<dbReference type="Proteomes" id="UP000298324">
    <property type="component" value="Unassembled WGS sequence"/>
</dbReference>